<dbReference type="EMBL" id="PXZH01000001">
    <property type="protein sequence ID" value="RST90298.1"/>
    <property type="molecule type" value="Genomic_DNA"/>
</dbReference>
<reference evidence="3 4" key="1">
    <citation type="submission" date="2018-03" db="EMBL/GenBank/DDBJ databases">
        <authorList>
            <person name="Gulvik C.A."/>
        </authorList>
    </citation>
    <scope>NUCLEOTIDE SEQUENCE [LARGE SCALE GENOMIC DNA]</scope>
    <source>
        <strain evidence="3 4">JCM 31581</strain>
    </source>
</reference>
<feature type="domain" description="Transcriptional regulator DauR-like HTH" evidence="2">
    <location>
        <begin position="165"/>
        <end position="225"/>
    </location>
</feature>
<proteinExistence type="predicted"/>
<name>A0A429Z9E0_9ENTE</name>
<evidence type="ECO:0000313" key="4">
    <source>
        <dbReference type="Proteomes" id="UP000277864"/>
    </source>
</evidence>
<dbReference type="PANTHER" id="PTHR35568">
    <property type="entry name" value="TRANSCRIPTIONAL REGULATOR DAUR"/>
    <property type="match status" value="1"/>
</dbReference>
<dbReference type="OrthoDB" id="9796595at2"/>
<dbReference type="InterPro" id="IPR013559">
    <property type="entry name" value="YheO"/>
</dbReference>
<protein>
    <submittedName>
        <fullName evidence="3">YheO-like PAS domain protein</fullName>
    </submittedName>
</protein>
<dbReference type="InterPro" id="IPR039446">
    <property type="entry name" value="DauR-like"/>
</dbReference>
<dbReference type="AlphaFoldDB" id="A0A429Z9E0"/>
<sequence length="229" mass="25976">MLIYKITNGDKKMSHEQVFSYYKGLVPFLHQVLGPNSEVLLHDIRQPDSSIVALAGNLSQRSIGGPLTDMALKQIQSKKYETDPAETNYPSYTVDGKMCRSSSYYIKNEQDELIGLLCINVLVSDLMNMRQMIDDMICLSTEEMENTLNISHKGEKLGQNLDELMKSLIDEVLEHYDLTHCLLSIEEKEKIISDLNEKGVFLLKGGVAEVAKRIDMSESSVYRYLSKIK</sequence>
<keyword evidence="4" id="KW-1185">Reference proteome</keyword>
<dbReference type="Pfam" id="PF13309">
    <property type="entry name" value="HTH_22"/>
    <property type="match status" value="1"/>
</dbReference>
<accession>A0A429Z9E0</accession>
<comment type="caution">
    <text evidence="3">The sequence shown here is derived from an EMBL/GenBank/DDBJ whole genome shotgun (WGS) entry which is preliminary data.</text>
</comment>
<dbReference type="InterPro" id="IPR039445">
    <property type="entry name" value="DauR-like_HTH"/>
</dbReference>
<dbReference type="Proteomes" id="UP000277864">
    <property type="component" value="Unassembled WGS sequence"/>
</dbReference>
<feature type="domain" description="YheO-like" evidence="1">
    <location>
        <begin position="22"/>
        <end position="131"/>
    </location>
</feature>
<dbReference type="Pfam" id="PF08348">
    <property type="entry name" value="PAS_6"/>
    <property type="match status" value="1"/>
</dbReference>
<evidence type="ECO:0000259" key="2">
    <source>
        <dbReference type="Pfam" id="PF13309"/>
    </source>
</evidence>
<gene>
    <name evidence="3" type="ORF">C7P63_04290</name>
</gene>
<evidence type="ECO:0000259" key="1">
    <source>
        <dbReference type="Pfam" id="PF08348"/>
    </source>
</evidence>
<evidence type="ECO:0000313" key="3">
    <source>
        <dbReference type="EMBL" id="RST90298.1"/>
    </source>
</evidence>
<organism evidence="3 4">
    <name type="scientific">Vagococcus humatus</name>
    <dbReference type="NCBI Taxonomy" id="1889241"/>
    <lineage>
        <taxon>Bacteria</taxon>
        <taxon>Bacillati</taxon>
        <taxon>Bacillota</taxon>
        <taxon>Bacilli</taxon>
        <taxon>Lactobacillales</taxon>
        <taxon>Enterococcaceae</taxon>
        <taxon>Vagococcus</taxon>
    </lineage>
</organism>
<dbReference type="PANTHER" id="PTHR35568:SF1">
    <property type="entry name" value="TRANSCRIPTIONAL REGULATOR DAUR"/>
    <property type="match status" value="1"/>
</dbReference>